<dbReference type="RefSeq" id="WP_158023147.1">
    <property type="nucleotide sequence ID" value="NZ_LN885086.1"/>
</dbReference>
<evidence type="ECO:0000313" key="2">
    <source>
        <dbReference type="EMBL" id="CUQ65443.1"/>
    </source>
</evidence>
<gene>
    <name evidence="2" type="ORF">NITINOP_0467</name>
</gene>
<reference evidence="3" key="1">
    <citation type="submission" date="2015-09" db="EMBL/GenBank/DDBJ databases">
        <authorList>
            <person name="Daims H."/>
        </authorList>
    </citation>
    <scope>NUCLEOTIDE SEQUENCE [LARGE SCALE GENOMIC DNA]</scope>
</reference>
<dbReference type="STRING" id="1715989.NITINOP_0467"/>
<dbReference type="OrthoDB" id="9776852at2"/>
<evidence type="ECO:0000313" key="3">
    <source>
        <dbReference type="Proteomes" id="UP000066284"/>
    </source>
</evidence>
<dbReference type="KEGG" id="nio:NITINOP_0467"/>
<organism evidence="2 3">
    <name type="scientific">Candidatus Nitrospira inopinata</name>
    <dbReference type="NCBI Taxonomy" id="1715989"/>
    <lineage>
        <taxon>Bacteria</taxon>
        <taxon>Pseudomonadati</taxon>
        <taxon>Nitrospirota</taxon>
        <taxon>Nitrospiria</taxon>
        <taxon>Nitrospirales</taxon>
        <taxon>Nitrospiraceae</taxon>
        <taxon>Nitrospira</taxon>
    </lineage>
</organism>
<keyword evidence="1" id="KW-0732">Signal</keyword>
<dbReference type="EMBL" id="LN885086">
    <property type="protein sequence ID" value="CUQ65443.1"/>
    <property type="molecule type" value="Genomic_DNA"/>
</dbReference>
<evidence type="ECO:0008006" key="4">
    <source>
        <dbReference type="Google" id="ProtNLM"/>
    </source>
</evidence>
<accession>A0A0S4KLZ7</accession>
<dbReference type="Proteomes" id="UP000066284">
    <property type="component" value="Chromosome 1"/>
</dbReference>
<name>A0A0S4KLZ7_9BACT</name>
<dbReference type="AlphaFoldDB" id="A0A0S4KLZ7"/>
<proteinExistence type="predicted"/>
<evidence type="ECO:0000256" key="1">
    <source>
        <dbReference type="SAM" id="SignalP"/>
    </source>
</evidence>
<sequence length="353" mass="38847">MKVRRLVCLLLLLAQGASLSEQAAEASCGSASCFVVISSQQAVSPAGVLTVNVNFTHTPNGIPPEGVSTIPFANQQTKQLILANSQVSQLRTLVQIGALDLNYGLTERIGLQVQIPYRMIDAVGQIGTGAVSNTFDRGFGDILGKVKYNVLPTLRSMVVLEMGIWFPIGDYGHEAVTGQLAESTLQVGRGAFGFQPGFYQTYEILPHRLNQFLSGNYRYTMRNSDGYRFGQEFTVSAGLNLVTFPWLVLTNQINFRYKDRDNIEAALYRFNPTDPINRLELLDANVIGRSVPTTDHTFVAFSTGVVLNAFDFGQIYFIAQIPIYRDFNGNLQQETSFLGGVTKSFATPPLFSQ</sequence>
<keyword evidence="3" id="KW-1185">Reference proteome</keyword>
<feature type="chain" id="PRO_5006623417" description="Transporter" evidence="1">
    <location>
        <begin position="24"/>
        <end position="353"/>
    </location>
</feature>
<protein>
    <recommendedName>
        <fullName evidence="4">Transporter</fullName>
    </recommendedName>
</protein>
<feature type="signal peptide" evidence="1">
    <location>
        <begin position="1"/>
        <end position="23"/>
    </location>
</feature>